<name>A0AAN6NRE9_9PEZI</name>
<evidence type="ECO:0000313" key="2">
    <source>
        <dbReference type="EMBL" id="KAK3949676.1"/>
    </source>
</evidence>
<dbReference type="Proteomes" id="UP001303222">
    <property type="component" value="Unassembled WGS sequence"/>
</dbReference>
<evidence type="ECO:0000313" key="3">
    <source>
        <dbReference type="Proteomes" id="UP001303222"/>
    </source>
</evidence>
<reference evidence="2" key="1">
    <citation type="journal article" date="2023" name="Mol. Phylogenet. Evol.">
        <title>Genome-scale phylogeny and comparative genomics of the fungal order Sordariales.</title>
        <authorList>
            <person name="Hensen N."/>
            <person name="Bonometti L."/>
            <person name="Westerberg I."/>
            <person name="Brannstrom I.O."/>
            <person name="Guillou S."/>
            <person name="Cros-Aarteil S."/>
            <person name="Calhoun S."/>
            <person name="Haridas S."/>
            <person name="Kuo A."/>
            <person name="Mondo S."/>
            <person name="Pangilinan J."/>
            <person name="Riley R."/>
            <person name="LaButti K."/>
            <person name="Andreopoulos B."/>
            <person name="Lipzen A."/>
            <person name="Chen C."/>
            <person name="Yan M."/>
            <person name="Daum C."/>
            <person name="Ng V."/>
            <person name="Clum A."/>
            <person name="Steindorff A."/>
            <person name="Ohm R.A."/>
            <person name="Martin F."/>
            <person name="Silar P."/>
            <person name="Natvig D.O."/>
            <person name="Lalanne C."/>
            <person name="Gautier V."/>
            <person name="Ament-Velasquez S.L."/>
            <person name="Kruys A."/>
            <person name="Hutchinson M.I."/>
            <person name="Powell A.J."/>
            <person name="Barry K."/>
            <person name="Miller A.N."/>
            <person name="Grigoriev I.V."/>
            <person name="Debuchy R."/>
            <person name="Gladieux P."/>
            <person name="Hiltunen Thoren M."/>
            <person name="Johannesson H."/>
        </authorList>
    </citation>
    <scope>NUCLEOTIDE SEQUENCE</scope>
    <source>
        <strain evidence="2">CBS 626.80</strain>
    </source>
</reference>
<protein>
    <submittedName>
        <fullName evidence="2">Uncharacterized protein</fullName>
    </submittedName>
</protein>
<organism evidence="2 3">
    <name type="scientific">Pseudoneurospora amorphoporcata</name>
    <dbReference type="NCBI Taxonomy" id="241081"/>
    <lineage>
        <taxon>Eukaryota</taxon>
        <taxon>Fungi</taxon>
        <taxon>Dikarya</taxon>
        <taxon>Ascomycota</taxon>
        <taxon>Pezizomycotina</taxon>
        <taxon>Sordariomycetes</taxon>
        <taxon>Sordariomycetidae</taxon>
        <taxon>Sordariales</taxon>
        <taxon>Sordariaceae</taxon>
        <taxon>Pseudoneurospora</taxon>
    </lineage>
</organism>
<keyword evidence="3" id="KW-1185">Reference proteome</keyword>
<comment type="caution">
    <text evidence="2">The sequence shown here is derived from an EMBL/GenBank/DDBJ whole genome shotgun (WGS) entry which is preliminary data.</text>
</comment>
<dbReference type="EMBL" id="MU859205">
    <property type="protein sequence ID" value="KAK3949676.1"/>
    <property type="molecule type" value="Genomic_DNA"/>
</dbReference>
<reference evidence="2" key="2">
    <citation type="submission" date="2023-06" db="EMBL/GenBank/DDBJ databases">
        <authorList>
            <consortium name="Lawrence Berkeley National Laboratory"/>
            <person name="Mondo S.J."/>
            <person name="Hensen N."/>
            <person name="Bonometti L."/>
            <person name="Westerberg I."/>
            <person name="Brannstrom I.O."/>
            <person name="Guillou S."/>
            <person name="Cros-Aarteil S."/>
            <person name="Calhoun S."/>
            <person name="Haridas S."/>
            <person name="Kuo A."/>
            <person name="Pangilinan J."/>
            <person name="Riley R."/>
            <person name="Labutti K."/>
            <person name="Andreopoulos B."/>
            <person name="Lipzen A."/>
            <person name="Chen C."/>
            <person name="Yanf M."/>
            <person name="Daum C."/>
            <person name="Ng V."/>
            <person name="Clum A."/>
            <person name="Steindorff A."/>
            <person name="Ohm R."/>
            <person name="Martin F."/>
            <person name="Silar P."/>
            <person name="Natvig D."/>
            <person name="Lalanne C."/>
            <person name="Gautier V."/>
            <person name="Ament-Velasquez S.L."/>
            <person name="Kruys A."/>
            <person name="Hutchinson M.I."/>
            <person name="Powell A.J."/>
            <person name="Barry K."/>
            <person name="Miller A.N."/>
            <person name="Grigoriev I.V."/>
            <person name="Debuchy R."/>
            <person name="Gladieux P."/>
            <person name="Thoren M.H."/>
            <person name="Johannesson H."/>
        </authorList>
    </citation>
    <scope>NUCLEOTIDE SEQUENCE</scope>
    <source>
        <strain evidence="2">CBS 626.80</strain>
    </source>
</reference>
<accession>A0AAN6NRE9</accession>
<evidence type="ECO:0000256" key="1">
    <source>
        <dbReference type="SAM" id="MobiDB-lite"/>
    </source>
</evidence>
<feature type="region of interest" description="Disordered" evidence="1">
    <location>
        <begin position="236"/>
        <end position="257"/>
    </location>
</feature>
<dbReference type="AlphaFoldDB" id="A0AAN6NRE9"/>
<feature type="region of interest" description="Disordered" evidence="1">
    <location>
        <begin position="159"/>
        <end position="193"/>
    </location>
</feature>
<feature type="compositionally biased region" description="Polar residues" evidence="1">
    <location>
        <begin position="159"/>
        <end position="170"/>
    </location>
</feature>
<sequence length="319" mass="36577">MAILLDFFATDRHSCVEGLQRKSYSALHADHASHCLRFQRVSSVRRDRYSYHIMRRRSQWSNPEILTDPDRTHAPYSAPGWVHRRGNLSGGPVRFVISPSGCSGSVEVVSLPFPELFLSQVRATHLRTTKKTWQFGHRMCWRIGSTSVMILASGNSPRSTTWFTGSQTVRQSDKEPRAKTQSHEPRSVVSNSSRTDHLFTNRLTHSSHTSEFQSPSVPVCIHRPVPLPDFSYVRHRGTPPEEPQTHDKRHKPTKTNVTRSRISIRWVTQKKESGRMHVVTCVAWFECRDGVGTTGDETRGLFSKWRGFDTRREGSWSER</sequence>
<gene>
    <name evidence="2" type="ORF">QBC32DRAFT_31578</name>
</gene>
<feature type="compositionally biased region" description="Basic and acidic residues" evidence="1">
    <location>
        <begin position="171"/>
        <end position="186"/>
    </location>
</feature>
<proteinExistence type="predicted"/>